<keyword evidence="2" id="KW-1185">Reference proteome</keyword>
<gene>
    <name evidence="1" type="ORF">KIL84_020558</name>
</gene>
<dbReference type="AlphaFoldDB" id="A0A9D3XUE4"/>
<comment type="caution">
    <text evidence="1">The sequence shown here is derived from an EMBL/GenBank/DDBJ whole genome shotgun (WGS) entry which is preliminary data.</text>
</comment>
<protein>
    <submittedName>
        <fullName evidence="1">Uncharacterized protein</fullName>
    </submittedName>
</protein>
<dbReference type="Proteomes" id="UP000827986">
    <property type="component" value="Unassembled WGS sequence"/>
</dbReference>
<organism evidence="1 2">
    <name type="scientific">Mauremys mutica</name>
    <name type="common">yellowpond turtle</name>
    <dbReference type="NCBI Taxonomy" id="74926"/>
    <lineage>
        <taxon>Eukaryota</taxon>
        <taxon>Metazoa</taxon>
        <taxon>Chordata</taxon>
        <taxon>Craniata</taxon>
        <taxon>Vertebrata</taxon>
        <taxon>Euteleostomi</taxon>
        <taxon>Archelosauria</taxon>
        <taxon>Testudinata</taxon>
        <taxon>Testudines</taxon>
        <taxon>Cryptodira</taxon>
        <taxon>Durocryptodira</taxon>
        <taxon>Testudinoidea</taxon>
        <taxon>Geoemydidae</taxon>
        <taxon>Geoemydinae</taxon>
        <taxon>Mauremys</taxon>
    </lineage>
</organism>
<proteinExistence type="predicted"/>
<dbReference type="EMBL" id="JAHDVG010000463">
    <property type="protein sequence ID" value="KAH1187809.1"/>
    <property type="molecule type" value="Genomic_DNA"/>
</dbReference>
<reference evidence="1" key="1">
    <citation type="submission" date="2021-09" db="EMBL/GenBank/DDBJ databases">
        <title>The genome of Mauremys mutica provides insights into the evolution of semi-aquatic lifestyle.</title>
        <authorList>
            <person name="Gong S."/>
            <person name="Gao Y."/>
        </authorList>
    </citation>
    <scope>NUCLEOTIDE SEQUENCE</scope>
    <source>
        <strain evidence="1">MM-2020</strain>
        <tissue evidence="1">Muscle</tissue>
    </source>
</reference>
<name>A0A9D3XUE4_9SAUR</name>
<evidence type="ECO:0000313" key="1">
    <source>
        <dbReference type="EMBL" id="KAH1187809.1"/>
    </source>
</evidence>
<evidence type="ECO:0000313" key="2">
    <source>
        <dbReference type="Proteomes" id="UP000827986"/>
    </source>
</evidence>
<accession>A0A9D3XUE4</accession>
<sequence>MLHEVMQHSLNENLKVQEWRERERRIRQQKEELWHKSAELRQQSTERLISIMERQADSIQALVAMQAEHYCTRPPCSPCLKTLSHFTANPLAPTSGFLPPPAASNTCSFTTYP</sequence>